<dbReference type="SUPFAM" id="SSF53790">
    <property type="entry name" value="Tetrapyrrole methylase"/>
    <property type="match status" value="1"/>
</dbReference>
<comment type="caution">
    <text evidence="7">The sequence shown here is derived from an EMBL/GenBank/DDBJ whole genome shotgun (WGS) entry which is preliminary data.</text>
</comment>
<keyword evidence="8" id="KW-1185">Reference proteome</keyword>
<dbReference type="Gene3D" id="3.30.950.10">
    <property type="entry name" value="Methyltransferase, Cobalt-precorrin-4 Transmethylase, Domain 2"/>
    <property type="match status" value="1"/>
</dbReference>
<dbReference type="EMBL" id="JAMFTQ010000001">
    <property type="protein sequence ID" value="MCP1386609.1"/>
    <property type="molecule type" value="Genomic_DNA"/>
</dbReference>
<dbReference type="NCBIfam" id="TIGR01469">
    <property type="entry name" value="cobA_cysG_Cterm"/>
    <property type="match status" value="1"/>
</dbReference>
<evidence type="ECO:0000256" key="4">
    <source>
        <dbReference type="ARBA" id="ARBA00022691"/>
    </source>
</evidence>
<evidence type="ECO:0000313" key="7">
    <source>
        <dbReference type="EMBL" id="MCP1386609.1"/>
    </source>
</evidence>
<keyword evidence="3 7" id="KW-0808">Transferase</keyword>
<dbReference type="PANTHER" id="PTHR45790">
    <property type="entry name" value="SIROHEME SYNTHASE-RELATED"/>
    <property type="match status" value="1"/>
</dbReference>
<dbReference type="Proteomes" id="UP001204000">
    <property type="component" value="Unassembled WGS sequence"/>
</dbReference>
<proteinExistence type="predicted"/>
<dbReference type="RefSeq" id="WP_253575219.1">
    <property type="nucleotide sequence ID" value="NZ_JAMFTQ010000001.1"/>
</dbReference>
<dbReference type="Gene3D" id="3.40.1010.10">
    <property type="entry name" value="Cobalt-precorrin-4 Transmethylase, Domain 1"/>
    <property type="match status" value="1"/>
</dbReference>
<dbReference type="InterPro" id="IPR050161">
    <property type="entry name" value="Siro_Cobalamin_biosynth"/>
</dbReference>
<organism evidence="7 8">
    <name type="scientific">Corynebacterium stercoris</name>
    <dbReference type="NCBI Taxonomy" id="2943490"/>
    <lineage>
        <taxon>Bacteria</taxon>
        <taxon>Bacillati</taxon>
        <taxon>Actinomycetota</taxon>
        <taxon>Actinomycetes</taxon>
        <taxon>Mycobacteriales</taxon>
        <taxon>Corynebacteriaceae</taxon>
        <taxon>Corynebacterium</taxon>
    </lineage>
</organism>
<accession>A0ABT1FXV7</accession>
<dbReference type="InterPro" id="IPR014776">
    <property type="entry name" value="4pyrrole_Mease_sub2"/>
</dbReference>
<protein>
    <recommendedName>
        <fullName evidence="1">uroporphyrinogen-III C-methyltransferase</fullName>
        <ecNumber evidence="1">2.1.1.107</ecNumber>
    </recommendedName>
</protein>
<keyword evidence="2 7" id="KW-0489">Methyltransferase</keyword>
<dbReference type="PANTHER" id="PTHR45790:SF3">
    <property type="entry name" value="S-ADENOSYL-L-METHIONINE-DEPENDENT UROPORPHYRINOGEN III METHYLTRANSFERASE, CHLOROPLASTIC"/>
    <property type="match status" value="1"/>
</dbReference>
<reference evidence="7" key="1">
    <citation type="submission" date="2022-05" db="EMBL/GenBank/DDBJ databases">
        <title>Corynebacterium sp. TA-R-1 sp. nov., isolated from human feces.</title>
        <authorList>
            <person name="Shamsuzzaman M."/>
            <person name="Dahal R.H."/>
        </authorList>
    </citation>
    <scope>NUCLEOTIDE SEQUENCE</scope>
    <source>
        <strain evidence="7">TA-R-1</strain>
    </source>
</reference>
<dbReference type="EC" id="2.1.1.107" evidence="1"/>
<dbReference type="InterPro" id="IPR035996">
    <property type="entry name" value="4pyrrol_Methylase_sf"/>
</dbReference>
<sequence length="251" mass="25768">MHTESASGTGEVTLVGGGPGEWDLITVRGLRALETADVILTDHLGPAAQLAEFIDIGGKEVIDVAKLPYGKQVAQERINELLVEHALAGKRVVRLKGGDPHVFGRGFEEYEACAAAGVPCTVVPGVTSAISVPAAVGVPVTQRGVNHSFTVVSGHLPPGHPKSLVRWEAMARLGGTIVVVMGVKNVRAITQALVDAGLAPTTPAAAIQDGETAMQKAVSGTVASLADDMEQAAITNPAVYVIGEVAAHARG</sequence>
<evidence type="ECO:0000256" key="2">
    <source>
        <dbReference type="ARBA" id="ARBA00022603"/>
    </source>
</evidence>
<dbReference type="InterPro" id="IPR014777">
    <property type="entry name" value="4pyrrole_Mease_sub1"/>
</dbReference>
<keyword evidence="5" id="KW-0627">Porphyrin biosynthesis</keyword>
<evidence type="ECO:0000256" key="5">
    <source>
        <dbReference type="ARBA" id="ARBA00023244"/>
    </source>
</evidence>
<dbReference type="GO" id="GO:0004851">
    <property type="term" value="F:uroporphyrin-III C-methyltransferase activity"/>
    <property type="evidence" value="ECO:0007669"/>
    <property type="project" value="UniProtKB-EC"/>
</dbReference>
<dbReference type="NCBIfam" id="NF004790">
    <property type="entry name" value="PRK06136.1"/>
    <property type="match status" value="1"/>
</dbReference>
<dbReference type="CDD" id="cd11642">
    <property type="entry name" value="SUMT"/>
    <property type="match status" value="1"/>
</dbReference>
<feature type="domain" description="Tetrapyrrole methylase" evidence="6">
    <location>
        <begin position="12"/>
        <end position="225"/>
    </location>
</feature>
<evidence type="ECO:0000256" key="1">
    <source>
        <dbReference type="ARBA" id="ARBA00012162"/>
    </source>
</evidence>
<gene>
    <name evidence="7" type="primary">cobA</name>
    <name evidence="7" type="ORF">M5J20_00140</name>
</gene>
<dbReference type="InterPro" id="IPR006366">
    <property type="entry name" value="CobA/CysG_C"/>
</dbReference>
<dbReference type="Pfam" id="PF00590">
    <property type="entry name" value="TP_methylase"/>
    <property type="match status" value="1"/>
</dbReference>
<evidence type="ECO:0000256" key="3">
    <source>
        <dbReference type="ARBA" id="ARBA00022679"/>
    </source>
</evidence>
<dbReference type="InterPro" id="IPR000878">
    <property type="entry name" value="4pyrrol_Mease"/>
</dbReference>
<evidence type="ECO:0000259" key="6">
    <source>
        <dbReference type="Pfam" id="PF00590"/>
    </source>
</evidence>
<name>A0ABT1FXV7_9CORY</name>
<dbReference type="GO" id="GO:0032259">
    <property type="term" value="P:methylation"/>
    <property type="evidence" value="ECO:0007669"/>
    <property type="project" value="UniProtKB-KW"/>
</dbReference>
<keyword evidence="4" id="KW-0949">S-adenosyl-L-methionine</keyword>
<evidence type="ECO:0000313" key="8">
    <source>
        <dbReference type="Proteomes" id="UP001204000"/>
    </source>
</evidence>